<proteinExistence type="predicted"/>
<feature type="chain" id="PRO_5036447330" evidence="2">
    <location>
        <begin position="16"/>
        <end position="108"/>
    </location>
</feature>
<gene>
    <name evidence="3" type="ORF">TNIN_219691</name>
</gene>
<evidence type="ECO:0000313" key="4">
    <source>
        <dbReference type="Proteomes" id="UP000886998"/>
    </source>
</evidence>
<keyword evidence="2" id="KW-0732">Signal</keyword>
<dbReference type="OrthoDB" id="10482727at2759"/>
<evidence type="ECO:0000313" key="3">
    <source>
        <dbReference type="EMBL" id="GFY56411.1"/>
    </source>
</evidence>
<keyword evidence="4" id="KW-1185">Reference proteome</keyword>
<evidence type="ECO:0000256" key="1">
    <source>
        <dbReference type="SAM" id="MobiDB-lite"/>
    </source>
</evidence>
<protein>
    <submittedName>
        <fullName evidence="3">Uncharacterized protein</fullName>
    </submittedName>
</protein>
<evidence type="ECO:0000256" key="2">
    <source>
        <dbReference type="SAM" id="SignalP"/>
    </source>
</evidence>
<dbReference type="Proteomes" id="UP000886998">
    <property type="component" value="Unassembled WGS sequence"/>
</dbReference>
<organism evidence="3 4">
    <name type="scientific">Trichonephila inaurata madagascariensis</name>
    <dbReference type="NCBI Taxonomy" id="2747483"/>
    <lineage>
        <taxon>Eukaryota</taxon>
        <taxon>Metazoa</taxon>
        <taxon>Ecdysozoa</taxon>
        <taxon>Arthropoda</taxon>
        <taxon>Chelicerata</taxon>
        <taxon>Arachnida</taxon>
        <taxon>Araneae</taxon>
        <taxon>Araneomorphae</taxon>
        <taxon>Entelegynae</taxon>
        <taxon>Araneoidea</taxon>
        <taxon>Nephilidae</taxon>
        <taxon>Trichonephila</taxon>
        <taxon>Trichonephila inaurata</taxon>
    </lineage>
</organism>
<feature type="region of interest" description="Disordered" evidence="1">
    <location>
        <begin position="80"/>
        <end position="108"/>
    </location>
</feature>
<name>A0A8X6XRS0_9ARAC</name>
<comment type="caution">
    <text evidence="3">The sequence shown here is derived from an EMBL/GenBank/DDBJ whole genome shotgun (WGS) entry which is preliminary data.</text>
</comment>
<sequence length="108" mass="12101">MFFLAILSCIALTQASVPLPIYRSQPYEFGYGINDHFWQISTGKFGKRFSVEGWGSSFTDARGIARESTISLTRRIQARVKTNETRNRQSKSSRCPSPPVLLMPKGVG</sequence>
<reference evidence="3" key="1">
    <citation type="submission" date="2020-08" db="EMBL/GenBank/DDBJ databases">
        <title>Multicomponent nature underlies the extraordinary mechanical properties of spider dragline silk.</title>
        <authorList>
            <person name="Kono N."/>
            <person name="Nakamura H."/>
            <person name="Mori M."/>
            <person name="Yoshida Y."/>
            <person name="Ohtoshi R."/>
            <person name="Malay A.D."/>
            <person name="Moran D.A.P."/>
            <person name="Tomita M."/>
            <person name="Numata K."/>
            <person name="Arakawa K."/>
        </authorList>
    </citation>
    <scope>NUCLEOTIDE SEQUENCE</scope>
</reference>
<feature type="signal peptide" evidence="2">
    <location>
        <begin position="1"/>
        <end position="15"/>
    </location>
</feature>
<dbReference type="AlphaFoldDB" id="A0A8X6XRS0"/>
<dbReference type="EMBL" id="BMAV01010945">
    <property type="protein sequence ID" value="GFY56411.1"/>
    <property type="molecule type" value="Genomic_DNA"/>
</dbReference>
<accession>A0A8X6XRS0</accession>